<gene>
    <name evidence="17" type="ORF">P7H09_05455</name>
</gene>
<sequence length="643" mass="68980">MTAIDMGKVNPDSEHKNNSGKRSFRKALWEEPEVLTALLCGGCLVLAWAISGFSALFSTFLYGLSLVAGGFGKAKEGLVTLIREKDLDVNLLMVFAAIGACTIGYWAEGAVLIFIFAVSGALESYTMGRSSKDISALMELKPETAILYSDGHETEVPIEQLQMGNLILVRPGERVPADGRISEGQSFVNESSLTGESEPVDKTVGDDVFAGTLNGQGALFVEVTRTSESSLFSKIIKLVQEAQSEKPASQQFIEKFEHRYAKVIVAVTLMMILIPPLLLKWTLEDTFYKAMVFLVVASPCALVASIMPAILSAVSNGARKGLLMKGGAYLELLADTRVVTFDKTGTLTMGKLKVTDLIPLGRRTEEEVLQITASVESLSEHPIAKAIIQEAKLRKLPVEHSAGLQAITGSGVEARYRGSRWKAGKPDFAEPSHLSEELKDQITALQNSGKTVIVLDGEKEAAALIALQDQIRPEAKQTVAHLKALGIRCVMLTGDQPRTADAIGSEAGVDEVYAELLPEQKLDMIKQLREQYGHVVMIGDGVNDAPALAGATVGIAMGAAGSDAALETADVVLMNDEICRIEDAVRLGKRTSRIVKQNLVFAVAVISLLIVSNFTAGIPLPLGVIGHEGSTILVILNGLRLLR</sequence>
<keyword evidence="13 14" id="KW-0472">Membrane</keyword>
<dbReference type="InterPro" id="IPR044492">
    <property type="entry name" value="P_typ_ATPase_HD_dom"/>
</dbReference>
<evidence type="ECO:0000256" key="2">
    <source>
        <dbReference type="ARBA" id="ARBA00006024"/>
    </source>
</evidence>
<dbReference type="Pfam" id="PF00122">
    <property type="entry name" value="E1-E2_ATPase"/>
    <property type="match status" value="1"/>
</dbReference>
<name>A0AAP5N1C2_9BACL</name>
<dbReference type="FunFam" id="2.70.150.10:FF:000002">
    <property type="entry name" value="Copper-transporting ATPase 1, putative"/>
    <property type="match status" value="1"/>
</dbReference>
<dbReference type="InterPro" id="IPR027256">
    <property type="entry name" value="P-typ_ATPase_IB"/>
</dbReference>
<dbReference type="NCBIfam" id="TIGR01494">
    <property type="entry name" value="ATPase_P-type"/>
    <property type="match status" value="1"/>
</dbReference>
<dbReference type="SUPFAM" id="SSF56784">
    <property type="entry name" value="HAD-like"/>
    <property type="match status" value="1"/>
</dbReference>
<keyword evidence="3" id="KW-0813">Transport</keyword>
<dbReference type="InterPro" id="IPR023298">
    <property type="entry name" value="ATPase_P-typ_TM_dom_sf"/>
</dbReference>
<dbReference type="RefSeq" id="WP_235430697.1">
    <property type="nucleotide sequence ID" value="NZ_CBCRXL010000068.1"/>
</dbReference>
<dbReference type="GO" id="GO:0046872">
    <property type="term" value="F:metal ion binding"/>
    <property type="evidence" value="ECO:0007669"/>
    <property type="project" value="UniProtKB-KW"/>
</dbReference>
<dbReference type="InterPro" id="IPR018303">
    <property type="entry name" value="ATPase_P-typ_P_site"/>
</dbReference>
<comment type="caution">
    <text evidence="17">The sequence shown here is derived from an EMBL/GenBank/DDBJ whole genome shotgun (WGS) entry which is preliminary data.</text>
</comment>
<dbReference type="PANTHER" id="PTHR43079:SF1">
    <property type="entry name" value="CADMIUM_ZINC-TRANSPORTING ATPASE HMA1, CHLOROPLASTIC-RELATED"/>
    <property type="match status" value="1"/>
</dbReference>
<feature type="transmembrane region" description="Helical" evidence="14">
    <location>
        <begin position="260"/>
        <end position="279"/>
    </location>
</feature>
<dbReference type="InterPro" id="IPR023214">
    <property type="entry name" value="HAD_sf"/>
</dbReference>
<dbReference type="EMBL" id="JARQGV010000004">
    <property type="protein sequence ID" value="MDT2250827.1"/>
    <property type="molecule type" value="Genomic_DNA"/>
</dbReference>
<evidence type="ECO:0000256" key="6">
    <source>
        <dbReference type="ARBA" id="ARBA00022723"/>
    </source>
</evidence>
<evidence type="ECO:0000256" key="10">
    <source>
        <dbReference type="ARBA" id="ARBA00022967"/>
    </source>
</evidence>
<protein>
    <submittedName>
        <fullName evidence="17">Heavy metal translocating P-type ATPase</fullName>
    </submittedName>
</protein>
<dbReference type="PROSITE" id="PS00154">
    <property type="entry name" value="ATPASE_E1_E2"/>
    <property type="match status" value="1"/>
</dbReference>
<dbReference type="NCBIfam" id="TIGR01525">
    <property type="entry name" value="ATPase-IB_hvy"/>
    <property type="match status" value="1"/>
</dbReference>
<dbReference type="InterPro" id="IPR008250">
    <property type="entry name" value="ATPase_P-typ_transduc_dom_A_sf"/>
</dbReference>
<evidence type="ECO:0000256" key="11">
    <source>
        <dbReference type="ARBA" id="ARBA00022989"/>
    </source>
</evidence>
<evidence type="ECO:0000256" key="4">
    <source>
        <dbReference type="ARBA" id="ARBA00022553"/>
    </source>
</evidence>
<dbReference type="InterPro" id="IPR001757">
    <property type="entry name" value="P_typ_ATPase"/>
</dbReference>
<organism evidence="17 18">
    <name type="scientific">Paenibacillus larvae</name>
    <dbReference type="NCBI Taxonomy" id="1464"/>
    <lineage>
        <taxon>Bacteria</taxon>
        <taxon>Bacillati</taxon>
        <taxon>Bacillota</taxon>
        <taxon>Bacilli</taxon>
        <taxon>Bacillales</taxon>
        <taxon>Paenibacillaceae</taxon>
        <taxon>Paenibacillus</taxon>
    </lineage>
</organism>
<dbReference type="PANTHER" id="PTHR43079">
    <property type="entry name" value="PROBABLE CADMIUM/ZINC-TRANSPORTING ATPASE HMA1"/>
    <property type="match status" value="1"/>
</dbReference>
<dbReference type="SUPFAM" id="SSF81665">
    <property type="entry name" value="Calcium ATPase, transmembrane domain M"/>
    <property type="match status" value="1"/>
</dbReference>
<dbReference type="Pfam" id="PF00702">
    <property type="entry name" value="Hydrolase"/>
    <property type="match status" value="1"/>
</dbReference>
<dbReference type="InterPro" id="IPR059000">
    <property type="entry name" value="ATPase_P-type_domA"/>
</dbReference>
<dbReference type="SUPFAM" id="SSF81653">
    <property type="entry name" value="Calcium ATPase, transduction domain A"/>
    <property type="match status" value="1"/>
</dbReference>
<dbReference type="GO" id="GO:0016887">
    <property type="term" value="F:ATP hydrolysis activity"/>
    <property type="evidence" value="ECO:0007669"/>
    <property type="project" value="InterPro"/>
</dbReference>
<keyword evidence="4" id="KW-0597">Phosphoprotein</keyword>
<feature type="region of interest" description="Disordered" evidence="15">
    <location>
        <begin position="1"/>
        <end position="20"/>
    </location>
</feature>
<dbReference type="Gene3D" id="3.40.50.1000">
    <property type="entry name" value="HAD superfamily/HAD-like"/>
    <property type="match status" value="1"/>
</dbReference>
<reference evidence="17" key="1">
    <citation type="journal article" date="2023" name="J. Vet. Diagn. Invest.">
        <title>Oxytetracycline-resistant Paenibacillus larvae identified in commercial beekeeping operations in Saskatchewan using pooled honey sampling.</title>
        <authorList>
            <person name="Obshta O."/>
            <person name="Zabrodski M.W."/>
            <person name="Soomro T."/>
            <person name="Wilson G."/>
            <person name="Masood F."/>
            <person name="Thebeau J."/>
            <person name="Silva M.C.B."/>
            <person name="Biganski S."/>
            <person name="Kozii I.V."/>
            <person name="Koziy R.V."/>
            <person name="Raza M.F."/>
            <person name="Jose M.S."/>
            <person name="Simko E."/>
            <person name="Wood S.C."/>
        </authorList>
    </citation>
    <scope>NUCLEOTIDE SEQUENCE</scope>
    <source>
        <strain evidence="17">PL001</strain>
    </source>
</reference>
<accession>A0AAP5N1C2</accession>
<proteinExistence type="inferred from homology"/>
<dbReference type="GO" id="GO:0019829">
    <property type="term" value="F:ATPase-coupled monoatomic cation transmembrane transporter activity"/>
    <property type="evidence" value="ECO:0007669"/>
    <property type="project" value="InterPro"/>
</dbReference>
<dbReference type="NCBIfam" id="TIGR01512">
    <property type="entry name" value="ATPase-IB2_Cd"/>
    <property type="match status" value="1"/>
</dbReference>
<dbReference type="CDD" id="cd07551">
    <property type="entry name" value="P-type_ATPase_HM_ZosA_PfeT-like"/>
    <property type="match status" value="1"/>
</dbReference>
<dbReference type="PROSITE" id="PS01229">
    <property type="entry name" value="COF_2"/>
    <property type="match status" value="1"/>
</dbReference>
<evidence type="ECO:0000259" key="16">
    <source>
        <dbReference type="Pfam" id="PF00122"/>
    </source>
</evidence>
<evidence type="ECO:0000256" key="1">
    <source>
        <dbReference type="ARBA" id="ARBA00004651"/>
    </source>
</evidence>
<evidence type="ECO:0000256" key="12">
    <source>
        <dbReference type="ARBA" id="ARBA00023065"/>
    </source>
</evidence>
<comment type="subcellular location">
    <subcellularLocation>
        <location evidence="1">Cell membrane</location>
        <topology evidence="1">Multi-pass membrane protein</topology>
    </subcellularLocation>
</comment>
<keyword evidence="7 14" id="KW-0547">Nucleotide-binding</keyword>
<dbReference type="GO" id="GO:0005524">
    <property type="term" value="F:ATP binding"/>
    <property type="evidence" value="ECO:0007669"/>
    <property type="project" value="UniProtKB-UniRule"/>
</dbReference>
<keyword evidence="9" id="KW-0460">Magnesium</keyword>
<evidence type="ECO:0000256" key="14">
    <source>
        <dbReference type="RuleBase" id="RU362081"/>
    </source>
</evidence>
<evidence type="ECO:0000256" key="7">
    <source>
        <dbReference type="ARBA" id="ARBA00022741"/>
    </source>
</evidence>
<keyword evidence="10" id="KW-1278">Translocase</keyword>
<keyword evidence="14" id="KW-1003">Cell membrane</keyword>
<dbReference type="SFLD" id="SFLDF00027">
    <property type="entry name" value="p-type_atpase"/>
    <property type="match status" value="1"/>
</dbReference>
<dbReference type="InterPro" id="IPR051949">
    <property type="entry name" value="Cation_Transport_ATPase"/>
</dbReference>
<dbReference type="InterPro" id="IPR023299">
    <property type="entry name" value="ATPase_P-typ_cyto_dom_N"/>
</dbReference>
<feature type="transmembrane region" description="Helical" evidence="14">
    <location>
        <begin position="34"/>
        <end position="67"/>
    </location>
</feature>
<evidence type="ECO:0000313" key="17">
    <source>
        <dbReference type="EMBL" id="MDT2250827.1"/>
    </source>
</evidence>
<evidence type="ECO:0000313" key="18">
    <source>
        <dbReference type="Proteomes" id="UP001259239"/>
    </source>
</evidence>
<comment type="similarity">
    <text evidence="2 14">Belongs to the cation transport ATPase (P-type) (TC 3.A.3) family. Type IB subfamily.</text>
</comment>
<dbReference type="Proteomes" id="UP001259239">
    <property type="component" value="Unassembled WGS sequence"/>
</dbReference>
<dbReference type="SFLD" id="SFLDG00002">
    <property type="entry name" value="C1.7:_P-type_atpase_like"/>
    <property type="match status" value="1"/>
</dbReference>
<evidence type="ECO:0000256" key="8">
    <source>
        <dbReference type="ARBA" id="ARBA00022840"/>
    </source>
</evidence>
<feature type="domain" description="P-type ATPase A" evidence="16">
    <location>
        <begin position="139"/>
        <end position="240"/>
    </location>
</feature>
<dbReference type="NCBIfam" id="TIGR01511">
    <property type="entry name" value="ATPase-IB1_Cu"/>
    <property type="match status" value="1"/>
</dbReference>
<evidence type="ECO:0000256" key="9">
    <source>
        <dbReference type="ARBA" id="ARBA00022842"/>
    </source>
</evidence>
<keyword evidence="12" id="KW-0406">Ion transport</keyword>
<dbReference type="AlphaFoldDB" id="A0AAP5N1C2"/>
<keyword evidence="11 14" id="KW-1133">Transmembrane helix</keyword>
<evidence type="ECO:0000256" key="5">
    <source>
        <dbReference type="ARBA" id="ARBA00022692"/>
    </source>
</evidence>
<keyword evidence="6 14" id="KW-0479">Metal-binding</keyword>
<keyword evidence="5 14" id="KW-0812">Transmembrane</keyword>
<dbReference type="InterPro" id="IPR036412">
    <property type="entry name" value="HAD-like_sf"/>
</dbReference>
<dbReference type="SFLD" id="SFLDS00003">
    <property type="entry name" value="Haloacid_Dehalogenase"/>
    <property type="match status" value="1"/>
</dbReference>
<dbReference type="GO" id="GO:0005886">
    <property type="term" value="C:plasma membrane"/>
    <property type="evidence" value="ECO:0007669"/>
    <property type="project" value="UniProtKB-SubCell"/>
</dbReference>
<dbReference type="Gene3D" id="2.70.150.10">
    <property type="entry name" value="Calcium-transporting ATPase, cytoplasmic transduction domain A"/>
    <property type="match status" value="1"/>
</dbReference>
<reference evidence="17" key="2">
    <citation type="submission" date="2023-03" db="EMBL/GenBank/DDBJ databases">
        <authorList>
            <person name="Obshta O."/>
            <person name="Zabrodski M.W."/>
            <person name="Soomro T."/>
            <person name="Wilson G."/>
            <person name="Masood F."/>
            <person name="Thebeau J."/>
            <person name="Bezerra Da Silva M.C."/>
            <person name="Raza F."/>
            <person name="Biganski S."/>
            <person name="Jose M."/>
            <person name="Camilli M."/>
            <person name="Kozii I.V."/>
            <person name="Kozii R.V."/>
            <person name="Simko E."/>
            <person name="Wood S.C."/>
        </authorList>
    </citation>
    <scope>NUCLEOTIDE SEQUENCE</scope>
    <source>
        <strain evidence="17">PL001</strain>
    </source>
</reference>
<evidence type="ECO:0000256" key="13">
    <source>
        <dbReference type="ARBA" id="ARBA00023136"/>
    </source>
</evidence>
<evidence type="ECO:0000256" key="15">
    <source>
        <dbReference type="SAM" id="MobiDB-lite"/>
    </source>
</evidence>
<dbReference type="Gene3D" id="3.40.1110.10">
    <property type="entry name" value="Calcium-transporting ATPase, cytoplasmic domain N"/>
    <property type="match status" value="1"/>
</dbReference>
<dbReference type="PRINTS" id="PR00119">
    <property type="entry name" value="CATATPASE"/>
</dbReference>
<keyword evidence="8 14" id="KW-0067">ATP-binding</keyword>
<evidence type="ECO:0000256" key="3">
    <source>
        <dbReference type="ARBA" id="ARBA00022448"/>
    </source>
</evidence>
<dbReference type="PRINTS" id="PR00941">
    <property type="entry name" value="CDATPASE"/>
</dbReference>
<feature type="transmembrane region" description="Helical" evidence="14">
    <location>
        <begin position="599"/>
        <end position="618"/>
    </location>
</feature>
<feature type="transmembrane region" description="Helical" evidence="14">
    <location>
        <begin position="291"/>
        <end position="314"/>
    </location>
</feature>